<dbReference type="SUPFAM" id="SSF82185">
    <property type="entry name" value="Histone H3 K4-specific methyltransferase SET7/9 N-terminal domain"/>
    <property type="match status" value="2"/>
</dbReference>
<name>A0A5A8CJA1_CAFRO</name>
<feature type="compositionally biased region" description="Low complexity" evidence="2">
    <location>
        <begin position="262"/>
        <end position="274"/>
    </location>
</feature>
<dbReference type="PANTHER" id="PTHR23084:SF263">
    <property type="entry name" value="MORN REPEAT-CONTAINING PROTEIN 1"/>
    <property type="match status" value="1"/>
</dbReference>
<reference evidence="3 4" key="1">
    <citation type="submission" date="2019-07" db="EMBL/GenBank/DDBJ databases">
        <title>Genomes of Cafeteria roenbergensis.</title>
        <authorList>
            <person name="Fischer M.G."/>
            <person name="Hackl T."/>
            <person name="Roman M."/>
        </authorList>
    </citation>
    <scope>NUCLEOTIDE SEQUENCE [LARGE SCALE GENOMIC DNA]</scope>
    <source>
        <strain evidence="3 4">BVI</strain>
    </source>
</reference>
<keyword evidence="1" id="KW-0677">Repeat</keyword>
<dbReference type="Pfam" id="PF02493">
    <property type="entry name" value="MORN"/>
    <property type="match status" value="7"/>
</dbReference>
<dbReference type="EMBL" id="VLTN01000017">
    <property type="protein sequence ID" value="KAA0153155.1"/>
    <property type="molecule type" value="Genomic_DNA"/>
</dbReference>
<evidence type="ECO:0000256" key="1">
    <source>
        <dbReference type="ARBA" id="ARBA00022737"/>
    </source>
</evidence>
<evidence type="ECO:0000313" key="3">
    <source>
        <dbReference type="EMBL" id="KAA0153155.1"/>
    </source>
</evidence>
<dbReference type="InterPro" id="IPR003409">
    <property type="entry name" value="MORN"/>
</dbReference>
<proteinExistence type="predicted"/>
<sequence length="591" mass="59811">MSVSLQLHLTDSGLSGSWWNEDNPSTKLEVRGSMLDEAAARRAIAAELCSQDNSLLLGVRPLAHRSASRREADAIVQTLRVGPPGLAEKSLSRVTPFAMPAPADEEAAAAGSGELVAECLALAIVPPEGWLGGSRRPGAVGLAAAAGGARLAPGPGGSRTAGMGGLEAPSGVRFAVHGQGFNAFGAFVLDGDYDPVTGAIAAEKTYTARRDYEQEATLKAWGEAGAAVGRLAAAGEAAGAAGSSSGAAAAAASTAGATAGGAQREAADASSAPKETARRAAKRRRAVAAAAEGADSGEDEEGPAGASALRRTMAAPGSAKRTRSDPTRAAPRAADAARTAAAGAAPLSGEWARPGALGEQAGPLAGALYEGETVDGRPQGRGAAVFSNGFMYEGQFEDGAEHGWGVVSDAGDRIVFEGTFDRGSVTGFGRARLQCGDEYEGQFERGLFHGVGRYCMAGGGMYDGAWREGERHGEGTQVEADGTTYIGQWKAGARCGQGRMRAADGSEYSGSWKDGAFDGEGALVLADGTQYKGSFAGGQFQGQGTMTFAGGIASIAGRFAAGLPAGTVVLRQTQPVSVRHGVWAAPQQCTE</sequence>
<dbReference type="PANTHER" id="PTHR23084">
    <property type="entry name" value="PHOSPHATIDYLINOSITOL-4-PHOSPHATE 5-KINASE RELATED"/>
    <property type="match status" value="1"/>
</dbReference>
<accession>A0A5A8CJA1</accession>
<gene>
    <name evidence="3" type="ORF">FNF29_03343</name>
</gene>
<evidence type="ECO:0000256" key="2">
    <source>
        <dbReference type="SAM" id="MobiDB-lite"/>
    </source>
</evidence>
<dbReference type="Proteomes" id="UP000323011">
    <property type="component" value="Unassembled WGS sequence"/>
</dbReference>
<dbReference type="Gene3D" id="2.20.110.10">
    <property type="entry name" value="Histone H3 K4-specific methyltransferase SET7/9 N-terminal domain"/>
    <property type="match status" value="3"/>
</dbReference>
<evidence type="ECO:0000313" key="4">
    <source>
        <dbReference type="Proteomes" id="UP000323011"/>
    </source>
</evidence>
<dbReference type="SMART" id="SM00698">
    <property type="entry name" value="MORN"/>
    <property type="match status" value="7"/>
</dbReference>
<feature type="region of interest" description="Disordered" evidence="2">
    <location>
        <begin position="262"/>
        <end position="333"/>
    </location>
</feature>
<comment type="caution">
    <text evidence="3">The sequence shown here is derived from an EMBL/GenBank/DDBJ whole genome shotgun (WGS) entry which is preliminary data.</text>
</comment>
<organism evidence="3 4">
    <name type="scientific">Cafeteria roenbergensis</name>
    <name type="common">Marine flagellate</name>
    <dbReference type="NCBI Taxonomy" id="33653"/>
    <lineage>
        <taxon>Eukaryota</taxon>
        <taxon>Sar</taxon>
        <taxon>Stramenopiles</taxon>
        <taxon>Bigyra</taxon>
        <taxon>Opalozoa</taxon>
        <taxon>Bicosoecida</taxon>
        <taxon>Cafeteriaceae</taxon>
        <taxon>Cafeteria</taxon>
    </lineage>
</organism>
<protein>
    <submittedName>
        <fullName evidence="3">Uncharacterized protein</fullName>
    </submittedName>
</protein>
<dbReference type="AlphaFoldDB" id="A0A5A8CJA1"/>
<keyword evidence="4" id="KW-1185">Reference proteome</keyword>